<dbReference type="InterPro" id="IPR039532">
    <property type="entry name" value="TetR_C_Firmicutes"/>
</dbReference>
<evidence type="ECO:0000259" key="3">
    <source>
        <dbReference type="PROSITE" id="PS50977"/>
    </source>
</evidence>
<dbReference type="EMBL" id="AZSI01000084">
    <property type="protein sequence ID" value="KEY62033.1"/>
    <property type="molecule type" value="Genomic_DNA"/>
</dbReference>
<dbReference type="Pfam" id="PF14278">
    <property type="entry name" value="TetR_C_8"/>
    <property type="match status" value="1"/>
</dbReference>
<dbReference type="InterPro" id="IPR001647">
    <property type="entry name" value="HTH_TetR"/>
</dbReference>
<feature type="domain" description="HTH tetR-type" evidence="3">
    <location>
        <begin position="13"/>
        <end position="73"/>
    </location>
</feature>
<proteinExistence type="predicted"/>
<evidence type="ECO:0000313" key="4">
    <source>
        <dbReference type="EMBL" id="KEY62033.1"/>
    </source>
</evidence>
<sequence>MVLMVKSDDLRVKRTRKLISQAFFTLLRKKKFEKISIQEIADSAMINRATFYAHYADKQDLYDSLIDQFLASFTGILDEQNLVDGNNVHVKEIETVLSRFYEFVQDKPEVAQMITDRAHDQRLKNRFLEILSERYTELFEKLEVREKDVVVPNDFVISYISSILVGTLDWWVSSSTQMSARDFAHLIIKLISNGHLTVLGVNINREN</sequence>
<accession>A0A084A9Q4</accession>
<dbReference type="SUPFAM" id="SSF46689">
    <property type="entry name" value="Homeodomain-like"/>
    <property type="match status" value="1"/>
</dbReference>
<dbReference type="PROSITE" id="PS50977">
    <property type="entry name" value="HTH_TETR_2"/>
    <property type="match status" value="1"/>
</dbReference>
<evidence type="ECO:0000256" key="2">
    <source>
        <dbReference type="PROSITE-ProRule" id="PRU00335"/>
    </source>
</evidence>
<dbReference type="GO" id="GO:0003677">
    <property type="term" value="F:DNA binding"/>
    <property type="evidence" value="ECO:0007669"/>
    <property type="project" value="UniProtKB-UniRule"/>
</dbReference>
<dbReference type="Pfam" id="PF00440">
    <property type="entry name" value="TetR_N"/>
    <property type="match status" value="1"/>
</dbReference>
<dbReference type="PANTHER" id="PTHR43479">
    <property type="entry name" value="ACREF/ENVCD OPERON REPRESSOR-RELATED"/>
    <property type="match status" value="1"/>
</dbReference>
<reference evidence="4 5" key="1">
    <citation type="submission" date="2014-06" db="EMBL/GenBank/DDBJ databases">
        <title>Draft genome sequence of the putrescine producing strain Lactococcus lactis subsp cremoris GE214.</title>
        <authorList>
            <person name="Ladero V."/>
            <person name="Linares D.M."/>
            <person name="del Rio B."/>
            <person name="Mayo B."/>
            <person name="Martin M.C."/>
            <person name="Fernandez M."/>
            <person name="Alvarez M.A."/>
        </authorList>
    </citation>
    <scope>NUCLEOTIDE SEQUENCE [LARGE SCALE GENOMIC DNA]</scope>
    <source>
        <strain evidence="4 5">GE214</strain>
    </source>
</reference>
<dbReference type="InterPro" id="IPR050624">
    <property type="entry name" value="HTH-type_Tx_Regulator"/>
</dbReference>
<gene>
    <name evidence="4" type="ORF">U725_01873</name>
</gene>
<comment type="caution">
    <text evidence="4">The sequence shown here is derived from an EMBL/GenBank/DDBJ whole genome shotgun (WGS) entry which is preliminary data.</text>
</comment>
<dbReference type="InterPro" id="IPR009057">
    <property type="entry name" value="Homeodomain-like_sf"/>
</dbReference>
<organism evidence="4 5">
    <name type="scientific">Lactococcus cremoris subsp. cremoris GE214</name>
    <dbReference type="NCBI Taxonomy" id="1415168"/>
    <lineage>
        <taxon>Bacteria</taxon>
        <taxon>Bacillati</taxon>
        <taxon>Bacillota</taxon>
        <taxon>Bacilli</taxon>
        <taxon>Lactobacillales</taxon>
        <taxon>Streptococcaceae</taxon>
        <taxon>Lactococcus</taxon>
        <taxon>Lactococcus cremoris subsp. cremoris</taxon>
    </lineage>
</organism>
<feature type="DNA-binding region" description="H-T-H motif" evidence="2">
    <location>
        <begin position="36"/>
        <end position="55"/>
    </location>
</feature>
<evidence type="ECO:0000313" key="5">
    <source>
        <dbReference type="Proteomes" id="UP000028401"/>
    </source>
</evidence>
<dbReference type="PATRIC" id="fig|1415168.3.peg.1943"/>
<evidence type="ECO:0000256" key="1">
    <source>
        <dbReference type="ARBA" id="ARBA00023125"/>
    </source>
</evidence>
<dbReference type="AlphaFoldDB" id="A0A084A9Q4"/>
<dbReference type="Gene3D" id="1.10.357.10">
    <property type="entry name" value="Tetracycline Repressor, domain 2"/>
    <property type="match status" value="1"/>
</dbReference>
<dbReference type="PANTHER" id="PTHR43479:SF7">
    <property type="entry name" value="TETR-FAMILY TRANSCRIPTIONAL REGULATOR"/>
    <property type="match status" value="1"/>
</dbReference>
<protein>
    <submittedName>
        <fullName evidence="4">Transcriptional regulator, TetR family</fullName>
    </submittedName>
</protein>
<keyword evidence="1 2" id="KW-0238">DNA-binding</keyword>
<name>A0A084A9Q4_LACLC</name>
<dbReference type="Proteomes" id="UP000028401">
    <property type="component" value="Unassembled WGS sequence"/>
</dbReference>